<dbReference type="Pfam" id="PF13629">
    <property type="entry name" value="T2SS-T3SS_pil_N"/>
    <property type="match status" value="1"/>
</dbReference>
<dbReference type="InterPro" id="IPR032789">
    <property type="entry name" value="T2SS-T3SS_pil_N"/>
</dbReference>
<evidence type="ECO:0000259" key="4">
    <source>
        <dbReference type="Pfam" id="PF00263"/>
    </source>
</evidence>
<reference evidence="7 8" key="1">
    <citation type="submission" date="2021-04" db="EMBL/GenBank/DDBJ databases">
        <authorList>
            <person name="Pira H."/>
            <person name="Risdian C."/>
            <person name="Wink J."/>
        </authorList>
    </citation>
    <scope>NUCLEOTIDE SEQUENCE [LARGE SCALE GENOMIC DNA]</scope>
    <source>
        <strain evidence="7 8">WH131</strain>
    </source>
</reference>
<evidence type="ECO:0000313" key="7">
    <source>
        <dbReference type="EMBL" id="MBV7265861.1"/>
    </source>
</evidence>
<name>A0ABS6SLK7_9SPHN</name>
<feature type="domain" description="Type II/III secretion system secretin-like" evidence="4">
    <location>
        <begin position="250"/>
        <end position="418"/>
    </location>
</feature>
<dbReference type="Pfam" id="PF04972">
    <property type="entry name" value="BON"/>
    <property type="match status" value="1"/>
</dbReference>
<feature type="chain" id="PRO_5045876012" evidence="3">
    <location>
        <begin position="20"/>
        <end position="470"/>
    </location>
</feature>
<protein>
    <submittedName>
        <fullName evidence="7">Type II and III secretion system protein family protein</fullName>
    </submittedName>
</protein>
<feature type="region of interest" description="Disordered" evidence="2">
    <location>
        <begin position="442"/>
        <end position="470"/>
    </location>
</feature>
<organism evidence="7 8">
    <name type="scientific">Erythrobacter ani</name>
    <dbReference type="NCBI Taxonomy" id="2827235"/>
    <lineage>
        <taxon>Bacteria</taxon>
        <taxon>Pseudomonadati</taxon>
        <taxon>Pseudomonadota</taxon>
        <taxon>Alphaproteobacteria</taxon>
        <taxon>Sphingomonadales</taxon>
        <taxon>Erythrobacteraceae</taxon>
        <taxon>Erythrobacter/Porphyrobacter group</taxon>
        <taxon>Erythrobacter</taxon>
    </lineage>
</organism>
<keyword evidence="8" id="KW-1185">Reference proteome</keyword>
<dbReference type="InterPro" id="IPR007055">
    <property type="entry name" value="BON_dom"/>
</dbReference>
<comment type="caution">
    <text evidence="7">The sequence shown here is derived from an EMBL/GenBank/DDBJ whole genome shotgun (WGS) entry which is preliminary data.</text>
</comment>
<comment type="similarity">
    <text evidence="1">Belongs to the bacterial secretin family.</text>
</comment>
<dbReference type="EMBL" id="JAGSPB010000001">
    <property type="protein sequence ID" value="MBV7265861.1"/>
    <property type="molecule type" value="Genomic_DNA"/>
</dbReference>
<evidence type="ECO:0000256" key="3">
    <source>
        <dbReference type="SAM" id="SignalP"/>
    </source>
</evidence>
<feature type="domain" description="BON" evidence="5">
    <location>
        <begin position="109"/>
        <end position="165"/>
    </location>
</feature>
<accession>A0ABS6SLK7</accession>
<sequence length="470" mass="48483">MLRKSTIALALALSTTLAAAPVAAQQSAYGLHAGELEVAINKSQVVTSDVPIEKAMIGNSEIADVLPISESSVYVLGKTMGTTSLTLYDRSNTVIAVMDISVGPDSVGIRKQIEALIPGQSIDVGLSNGSVVLSGMVSDAGAAARASRIAEAFAGEKVINLITVGGSQQVMLEVRFAEVSRTVGEELGAGGFLSDNDGDFLGAIGGGASATPGVTGGTQLGIGAVTESFGIFQALFNIGDINVEAFLDTLESKGLSKTLAEPTLVALTGERASFLAGGEFPVPVVQGGGGLGGGASNAITVEFKPFGVSLGFTPTVLGDNVINLVVEPEVSSIDSSASLTLNGITIPGLQTRRASTTIELRDGESFALAGLLSTDFETNISQLPILGSLPIIGSLFRSTRYQKGETELLIIVTPRLVKPIRPDQVRLPTDRIEDPDVVETLLNGDDYQPRDLPPSNAPAPSDRGGSDYEL</sequence>
<evidence type="ECO:0000259" key="5">
    <source>
        <dbReference type="Pfam" id="PF04972"/>
    </source>
</evidence>
<dbReference type="InterPro" id="IPR050810">
    <property type="entry name" value="Bact_Secretion_Sys_Channel"/>
</dbReference>
<feature type="signal peptide" evidence="3">
    <location>
        <begin position="1"/>
        <end position="19"/>
    </location>
</feature>
<evidence type="ECO:0000256" key="2">
    <source>
        <dbReference type="SAM" id="MobiDB-lite"/>
    </source>
</evidence>
<proteinExistence type="inferred from homology"/>
<dbReference type="PANTHER" id="PTHR30332:SF17">
    <property type="entry name" value="TYPE IV PILIATION SYSTEM PROTEIN DR_0774-RELATED"/>
    <property type="match status" value="1"/>
</dbReference>
<dbReference type="PANTHER" id="PTHR30332">
    <property type="entry name" value="PROBABLE GENERAL SECRETION PATHWAY PROTEIN D"/>
    <property type="match status" value="1"/>
</dbReference>
<evidence type="ECO:0000256" key="1">
    <source>
        <dbReference type="RuleBase" id="RU004003"/>
    </source>
</evidence>
<dbReference type="RefSeq" id="WP_218316269.1">
    <property type="nucleotide sequence ID" value="NZ_JAGSPB010000001.1"/>
</dbReference>
<evidence type="ECO:0000313" key="8">
    <source>
        <dbReference type="Proteomes" id="UP000699975"/>
    </source>
</evidence>
<dbReference type="Proteomes" id="UP000699975">
    <property type="component" value="Unassembled WGS sequence"/>
</dbReference>
<dbReference type="InterPro" id="IPR004846">
    <property type="entry name" value="T2SS/T3SS_dom"/>
</dbReference>
<evidence type="ECO:0000259" key="6">
    <source>
        <dbReference type="Pfam" id="PF13629"/>
    </source>
</evidence>
<dbReference type="Pfam" id="PF00263">
    <property type="entry name" value="Secretin"/>
    <property type="match status" value="1"/>
</dbReference>
<feature type="domain" description="Pilus formation protein N-terminal" evidence="6">
    <location>
        <begin position="33"/>
        <end position="102"/>
    </location>
</feature>
<keyword evidence="3" id="KW-0732">Signal</keyword>
<gene>
    <name evidence="7" type="ORF">KCG45_06685</name>
</gene>